<evidence type="ECO:0000313" key="2">
    <source>
        <dbReference type="EMBL" id="GFO50683.1"/>
    </source>
</evidence>
<accession>A0AAV4E248</accession>
<gene>
    <name evidence="2" type="ORF">PoB_007718800</name>
</gene>
<feature type="compositionally biased region" description="Pro residues" evidence="1">
    <location>
        <begin position="90"/>
        <end position="100"/>
    </location>
</feature>
<dbReference type="AlphaFoldDB" id="A0AAV4E248"/>
<protein>
    <submittedName>
        <fullName evidence="2">Uncharacterized protein</fullName>
    </submittedName>
</protein>
<dbReference type="EMBL" id="BLXT01008617">
    <property type="protein sequence ID" value="GFO50683.1"/>
    <property type="molecule type" value="Genomic_DNA"/>
</dbReference>
<comment type="caution">
    <text evidence="2">The sequence shown here is derived from an EMBL/GenBank/DDBJ whole genome shotgun (WGS) entry which is preliminary data.</text>
</comment>
<organism evidence="2 3">
    <name type="scientific">Plakobranchus ocellatus</name>
    <dbReference type="NCBI Taxonomy" id="259542"/>
    <lineage>
        <taxon>Eukaryota</taxon>
        <taxon>Metazoa</taxon>
        <taxon>Spiralia</taxon>
        <taxon>Lophotrochozoa</taxon>
        <taxon>Mollusca</taxon>
        <taxon>Gastropoda</taxon>
        <taxon>Heterobranchia</taxon>
        <taxon>Euthyneura</taxon>
        <taxon>Panpulmonata</taxon>
        <taxon>Sacoglossa</taxon>
        <taxon>Placobranchoidea</taxon>
        <taxon>Plakobranchidae</taxon>
        <taxon>Plakobranchus</taxon>
    </lineage>
</organism>
<evidence type="ECO:0000313" key="3">
    <source>
        <dbReference type="Proteomes" id="UP000735302"/>
    </source>
</evidence>
<feature type="region of interest" description="Disordered" evidence="1">
    <location>
        <begin position="60"/>
        <end position="100"/>
    </location>
</feature>
<dbReference type="Proteomes" id="UP000735302">
    <property type="component" value="Unassembled WGS sequence"/>
</dbReference>
<sequence length="100" mass="11323">MVLLSLLDRFRLAYPWRSFPTSLTVFLSSSRSTRYGGFFFSPQVWPVYSKGDLRLLDPPSGRAPVTELEPATDRRAPTAYLKANRLSTEPPTPPLQPRDP</sequence>
<reference evidence="2 3" key="1">
    <citation type="journal article" date="2021" name="Elife">
        <title>Chloroplast acquisition without the gene transfer in kleptoplastic sea slugs, Plakobranchus ocellatus.</title>
        <authorList>
            <person name="Maeda T."/>
            <person name="Takahashi S."/>
            <person name="Yoshida T."/>
            <person name="Shimamura S."/>
            <person name="Takaki Y."/>
            <person name="Nagai Y."/>
            <person name="Toyoda A."/>
            <person name="Suzuki Y."/>
            <person name="Arimoto A."/>
            <person name="Ishii H."/>
            <person name="Satoh N."/>
            <person name="Nishiyama T."/>
            <person name="Hasebe M."/>
            <person name="Maruyama T."/>
            <person name="Minagawa J."/>
            <person name="Obokata J."/>
            <person name="Shigenobu S."/>
        </authorList>
    </citation>
    <scope>NUCLEOTIDE SEQUENCE [LARGE SCALE GENOMIC DNA]</scope>
</reference>
<name>A0AAV4E248_9GAST</name>
<keyword evidence="3" id="KW-1185">Reference proteome</keyword>
<evidence type="ECO:0000256" key="1">
    <source>
        <dbReference type="SAM" id="MobiDB-lite"/>
    </source>
</evidence>
<proteinExistence type="predicted"/>